<dbReference type="Pfam" id="PF00004">
    <property type="entry name" value="AAA"/>
    <property type="match status" value="1"/>
</dbReference>
<proteinExistence type="predicted"/>
<dbReference type="Proteomes" id="UP000076630">
    <property type="component" value="Unassembled WGS sequence"/>
</dbReference>
<keyword evidence="3" id="KW-1185">Reference proteome</keyword>
<dbReference type="InterPro" id="IPR003593">
    <property type="entry name" value="AAA+_ATPase"/>
</dbReference>
<dbReference type="Gene3D" id="3.40.50.300">
    <property type="entry name" value="P-loop containing nucleotide triphosphate hydrolases"/>
    <property type="match status" value="1"/>
</dbReference>
<dbReference type="GO" id="GO:0005524">
    <property type="term" value="F:ATP binding"/>
    <property type="evidence" value="ECO:0007669"/>
    <property type="project" value="InterPro"/>
</dbReference>
<dbReference type="SUPFAM" id="SSF52540">
    <property type="entry name" value="P-loop containing nucleoside triphosphate hydrolases"/>
    <property type="match status" value="1"/>
</dbReference>
<dbReference type="PANTHER" id="PTHR23077">
    <property type="entry name" value="AAA-FAMILY ATPASE"/>
    <property type="match status" value="1"/>
</dbReference>
<name>A0A163ZZH8_9FLAO</name>
<accession>A0A163ZZH8</accession>
<dbReference type="InterPro" id="IPR050168">
    <property type="entry name" value="AAA_ATPase_domain"/>
</dbReference>
<evidence type="ECO:0000313" key="2">
    <source>
        <dbReference type="EMBL" id="KZE82737.1"/>
    </source>
</evidence>
<dbReference type="CDD" id="cd19481">
    <property type="entry name" value="RecA-like_protease"/>
    <property type="match status" value="1"/>
</dbReference>
<dbReference type="PANTHER" id="PTHR23077:SF198">
    <property type="entry name" value="ATP-DEPENDENT ZINC METALLOPROTEASE FTSH"/>
    <property type="match status" value="1"/>
</dbReference>
<dbReference type="AlphaFoldDB" id="A0A163ZZH8"/>
<dbReference type="RefSeq" id="WP_038987242.1">
    <property type="nucleotide sequence ID" value="NZ_JWJO01000043.1"/>
</dbReference>
<dbReference type="EMBL" id="LQNU01000043">
    <property type="protein sequence ID" value="KZE82737.1"/>
    <property type="molecule type" value="Genomic_DNA"/>
</dbReference>
<organism evidence="2 3">
    <name type="scientific">Myroides marinus</name>
    <dbReference type="NCBI Taxonomy" id="703342"/>
    <lineage>
        <taxon>Bacteria</taxon>
        <taxon>Pseudomonadati</taxon>
        <taxon>Bacteroidota</taxon>
        <taxon>Flavobacteriia</taxon>
        <taxon>Flavobacteriales</taxon>
        <taxon>Flavobacteriaceae</taxon>
        <taxon>Myroides</taxon>
    </lineage>
</organism>
<gene>
    <name evidence="2" type="ORF">AV926_06420</name>
</gene>
<dbReference type="InterPro" id="IPR027417">
    <property type="entry name" value="P-loop_NTPase"/>
</dbReference>
<sequence>MATAEQIKSLLESHYKNDNERFTSIALQVAAHEARKGSMSVAKEIKELVDKSKKDGFNVIKLEPNLSDLVLVYYPEIQLNDLILSDEVVNKLDRIIREYKERDKLRKFGLKNRSKVLLSGLPGTGKTATASVIAGELKLPLYVVMMDKLVTKYMGETASKLRLIFDMMVSKRGVYLFDEFDALGAERGRDNEVGEMRRVLNSFLQFLEQDQSESLIFGATNNLRILDSALFRRFDDIINYDIPTKEEIDGVIRLRLRNFLGEYSLEPIINKALGLSHAEVTNACNDAIKEIILDNKKQISQKLLLQMITDRKQTYHLL</sequence>
<reference evidence="2 3" key="1">
    <citation type="submission" date="2016-01" db="EMBL/GenBank/DDBJ databases">
        <title>Whole genome sequencing of Myroides marinus L41.</title>
        <authorList>
            <person name="Hong K.W."/>
        </authorList>
    </citation>
    <scope>NUCLEOTIDE SEQUENCE [LARGE SCALE GENOMIC DNA]</scope>
    <source>
        <strain evidence="2 3">L41</strain>
    </source>
</reference>
<comment type="caution">
    <text evidence="2">The sequence shown here is derived from an EMBL/GenBank/DDBJ whole genome shotgun (WGS) entry which is preliminary data.</text>
</comment>
<dbReference type="SMART" id="SM00382">
    <property type="entry name" value="AAA"/>
    <property type="match status" value="1"/>
</dbReference>
<evidence type="ECO:0000259" key="1">
    <source>
        <dbReference type="SMART" id="SM00382"/>
    </source>
</evidence>
<feature type="domain" description="AAA+ ATPase" evidence="1">
    <location>
        <begin position="112"/>
        <end position="244"/>
    </location>
</feature>
<dbReference type="GO" id="GO:0016887">
    <property type="term" value="F:ATP hydrolysis activity"/>
    <property type="evidence" value="ECO:0007669"/>
    <property type="project" value="InterPro"/>
</dbReference>
<evidence type="ECO:0000313" key="3">
    <source>
        <dbReference type="Proteomes" id="UP000076630"/>
    </source>
</evidence>
<dbReference type="InterPro" id="IPR003959">
    <property type="entry name" value="ATPase_AAA_core"/>
</dbReference>
<dbReference type="OrthoDB" id="7438987at2"/>
<protein>
    <submittedName>
        <fullName evidence="2">ATPase</fullName>
    </submittedName>
</protein>